<dbReference type="UniPathway" id="UPA00248">
    <property type="reaction ID" value="UER00314"/>
</dbReference>
<feature type="binding site" evidence="4">
    <location>
        <position position="393"/>
    </location>
    <ligand>
        <name>S-methyl-5'-thioadenosine</name>
        <dbReference type="ChEBI" id="CHEBI:17509"/>
    </ligand>
</feature>
<evidence type="ECO:0000256" key="2">
    <source>
        <dbReference type="ARBA" id="ARBA00022679"/>
    </source>
</evidence>
<feature type="transmembrane region" description="Helical" evidence="4">
    <location>
        <begin position="39"/>
        <end position="61"/>
    </location>
</feature>
<reference evidence="7 8" key="1">
    <citation type="journal article" date="2016" name="Nat. Commun.">
        <title>Thousands of microbial genomes shed light on interconnected biogeochemical processes in an aquifer system.</title>
        <authorList>
            <person name="Anantharaman K."/>
            <person name="Brown C.T."/>
            <person name="Hug L.A."/>
            <person name="Sharon I."/>
            <person name="Castelle C.J."/>
            <person name="Probst A.J."/>
            <person name="Thomas B.C."/>
            <person name="Singh A."/>
            <person name="Wilkins M.J."/>
            <person name="Karaoz U."/>
            <person name="Brodie E.L."/>
            <person name="Williams K.H."/>
            <person name="Hubbard S.S."/>
            <person name="Banfield J.F."/>
        </authorList>
    </citation>
    <scope>NUCLEOTIDE SEQUENCE [LARGE SCALE GENOMIC DNA]</scope>
</reference>
<gene>
    <name evidence="4" type="primary">speE</name>
    <name evidence="7" type="ORF">A2945_01830</name>
</gene>
<evidence type="ECO:0000313" key="8">
    <source>
        <dbReference type="Proteomes" id="UP000178880"/>
    </source>
</evidence>
<keyword evidence="4" id="KW-1003">Cell membrane</keyword>
<name>A0A1G2CG53_9BACT</name>
<feature type="active site" description="Proton acceptor" evidence="4 5">
    <location>
        <position position="384"/>
    </location>
</feature>
<comment type="pathway">
    <text evidence="4">Amine and polyamine biosynthesis; spermidine biosynthesis; spermidine from putrescine: step 1/1.</text>
</comment>
<dbReference type="EC" id="2.5.1.16" evidence="4"/>
<dbReference type="PANTHER" id="PTHR43317">
    <property type="entry name" value="THERMOSPERMINE SYNTHASE ACAULIS5"/>
    <property type="match status" value="1"/>
</dbReference>
<comment type="subcellular location">
    <subcellularLocation>
        <location evidence="4">Cell membrane</location>
        <topology evidence="4">Multi-pass membrane protein</topology>
    </subcellularLocation>
</comment>
<feature type="binding site" evidence="4">
    <location>
        <position position="339"/>
    </location>
    <ligand>
        <name>S-methyl-5'-thioadenosine</name>
        <dbReference type="ChEBI" id="CHEBI:17509"/>
    </ligand>
</feature>
<dbReference type="NCBIfam" id="NF037959">
    <property type="entry name" value="MFS_SpdSyn"/>
    <property type="match status" value="1"/>
</dbReference>
<dbReference type="STRING" id="1798650.A2945_01830"/>
<feature type="transmembrane region" description="Helical" evidence="4">
    <location>
        <begin position="110"/>
        <end position="132"/>
    </location>
</feature>
<comment type="caution">
    <text evidence="7">The sequence shown here is derived from an EMBL/GenBank/DDBJ whole genome shotgun (WGS) entry which is preliminary data.</text>
</comment>
<dbReference type="CDD" id="cd02440">
    <property type="entry name" value="AdoMet_MTases"/>
    <property type="match status" value="1"/>
</dbReference>
<organism evidence="7 8">
    <name type="scientific">Candidatus Liptonbacteria bacterium RIFCSPLOWO2_01_FULL_52_25</name>
    <dbReference type="NCBI Taxonomy" id="1798650"/>
    <lineage>
        <taxon>Bacteria</taxon>
        <taxon>Candidatus Liptoniibacteriota</taxon>
    </lineage>
</organism>
<comment type="catalytic activity">
    <reaction evidence="4">
        <text>S-adenosyl 3-(methylsulfanyl)propylamine + putrescine = S-methyl-5'-thioadenosine + spermidine + H(+)</text>
        <dbReference type="Rhea" id="RHEA:12721"/>
        <dbReference type="ChEBI" id="CHEBI:15378"/>
        <dbReference type="ChEBI" id="CHEBI:17509"/>
        <dbReference type="ChEBI" id="CHEBI:57443"/>
        <dbReference type="ChEBI" id="CHEBI:57834"/>
        <dbReference type="ChEBI" id="CHEBI:326268"/>
        <dbReference type="EC" id="2.5.1.16"/>
    </reaction>
</comment>
<feature type="binding site" evidence="4">
    <location>
        <position position="254"/>
    </location>
    <ligand>
        <name>S-methyl-5'-thioadenosine</name>
        <dbReference type="ChEBI" id="CHEBI:17509"/>
    </ligand>
</feature>
<keyword evidence="4" id="KW-0812">Transmembrane</keyword>
<dbReference type="PANTHER" id="PTHR43317:SF1">
    <property type="entry name" value="THERMOSPERMINE SYNTHASE ACAULIS5"/>
    <property type="match status" value="1"/>
</dbReference>
<dbReference type="InterPro" id="IPR029063">
    <property type="entry name" value="SAM-dependent_MTases_sf"/>
</dbReference>
<evidence type="ECO:0000256" key="5">
    <source>
        <dbReference type="PROSITE-ProRule" id="PRU00354"/>
    </source>
</evidence>
<proteinExistence type="inferred from homology"/>
<feature type="transmembrane region" description="Helical" evidence="4">
    <location>
        <begin position="12"/>
        <end position="33"/>
    </location>
</feature>
<evidence type="ECO:0000259" key="6">
    <source>
        <dbReference type="PROSITE" id="PS51006"/>
    </source>
</evidence>
<dbReference type="HAMAP" id="MF_00198">
    <property type="entry name" value="Spermidine_synth"/>
    <property type="match status" value="1"/>
</dbReference>
<feature type="transmembrane region" description="Helical" evidence="4">
    <location>
        <begin position="73"/>
        <end position="98"/>
    </location>
</feature>
<dbReference type="GO" id="GO:0005886">
    <property type="term" value="C:plasma membrane"/>
    <property type="evidence" value="ECO:0007669"/>
    <property type="project" value="UniProtKB-SubCell"/>
</dbReference>
<dbReference type="InterPro" id="IPR001045">
    <property type="entry name" value="Spermi_synthase"/>
</dbReference>
<sequence>MKNFFQRNTLSAAVFITGASVLIIEIVATRILAPYYGNTIFTVSSVITVILAALSVGYYAGGTLADRHPSYRWFFGIILLSGLGILLFHFVGAIALPLLSLRFSLATGPLVSSAFLFFLPALLLGMLSPYAIKLQIVYHAEAGLRRAEAGFGPAEAGIGNIAGKIFFWSTFGSILGSLLAGFVLIPNFGINQIVVANGIVLFALGFLSLLALGTAKKYLHRLLFSFVIIAVAAGLVRTEPVEGDIVYRREGIYQRITIYDGEYAGRPARFFQQDRNSSGAMFLDSEDPRDLAYEYSKYYALYKIFTPNVRDAVIIGGGASSMLKAILVELPDASFDVVEIEPSLFELARKYFRVPDSPRIRTYAEDGRRFLRDTEKSYDMIFSDVASSLFSIPAHFATQEFFELAKSKLNEGGLFIVNMIGDLAREQPSLILSEIRTFQSIFPNSYFFGVESPEEIKPQNIILVGHKSNTKIDVAALLSRGHPDPALRSFGDKLIDTGRLELSRYPVLTDNFSPTEYFAAKALTHFAGFERAFRFAPKKE</sequence>
<comment type="caution">
    <text evidence="4">Lacks conserved residue(s) required for the propagation of feature annotation.</text>
</comment>
<dbReference type="EMBL" id="MHLA01000013">
    <property type="protein sequence ID" value="OGY99719.1"/>
    <property type="molecule type" value="Genomic_DNA"/>
</dbReference>
<keyword evidence="4" id="KW-1133">Transmembrane helix</keyword>
<dbReference type="GO" id="GO:0008295">
    <property type="term" value="P:spermidine biosynthetic process"/>
    <property type="evidence" value="ECO:0007669"/>
    <property type="project" value="UniProtKB-UniRule"/>
</dbReference>
<evidence type="ECO:0000256" key="3">
    <source>
        <dbReference type="ARBA" id="ARBA00023115"/>
    </source>
</evidence>
<keyword evidence="2 4" id="KW-0808">Transferase</keyword>
<comment type="function">
    <text evidence="4">Catalyzes the irreversible transfer of a propylamine group from the amino donor S-adenosylmethioninamine (decarboxy-AdoMet) to putrescine (1,4-diaminobutane) to yield spermidine.</text>
</comment>
<feature type="domain" description="PABS" evidence="6">
    <location>
        <begin position="230"/>
        <end position="469"/>
    </location>
</feature>
<evidence type="ECO:0000256" key="4">
    <source>
        <dbReference type="HAMAP-Rule" id="MF_00198"/>
    </source>
</evidence>
<feature type="binding site" evidence="4">
    <location>
        <begin position="366"/>
        <end position="367"/>
    </location>
    <ligand>
        <name>S-methyl-5'-thioadenosine</name>
        <dbReference type="ChEBI" id="CHEBI:17509"/>
    </ligand>
</feature>
<dbReference type="InterPro" id="IPR030374">
    <property type="entry name" value="PABS"/>
</dbReference>
<feature type="transmembrane region" description="Helical" evidence="4">
    <location>
        <begin position="218"/>
        <end position="236"/>
    </location>
</feature>
<feature type="transmembrane region" description="Helical" evidence="4">
    <location>
        <begin position="165"/>
        <end position="184"/>
    </location>
</feature>
<evidence type="ECO:0000313" key="7">
    <source>
        <dbReference type="EMBL" id="OGY99719.1"/>
    </source>
</evidence>
<dbReference type="Pfam" id="PF01564">
    <property type="entry name" value="Spermine_synth"/>
    <property type="match status" value="1"/>
</dbReference>
<dbReference type="SUPFAM" id="SSF53335">
    <property type="entry name" value="S-adenosyl-L-methionine-dependent methyltransferases"/>
    <property type="match status" value="1"/>
</dbReference>
<comment type="subunit">
    <text evidence="4">Homodimer or homotetramer.</text>
</comment>
<accession>A0A1G2CG53</accession>
<feature type="transmembrane region" description="Helical" evidence="4">
    <location>
        <begin position="190"/>
        <end position="211"/>
    </location>
</feature>
<evidence type="ECO:0000256" key="1">
    <source>
        <dbReference type="ARBA" id="ARBA00007867"/>
    </source>
</evidence>
<dbReference type="AlphaFoldDB" id="A0A1G2CG53"/>
<dbReference type="PROSITE" id="PS51006">
    <property type="entry name" value="PABS_2"/>
    <property type="match status" value="1"/>
</dbReference>
<dbReference type="GO" id="GO:0010487">
    <property type="term" value="F:thermospermine synthase activity"/>
    <property type="evidence" value="ECO:0007669"/>
    <property type="project" value="TreeGrafter"/>
</dbReference>
<dbReference type="GO" id="GO:0004766">
    <property type="term" value="F:spermidine synthase activity"/>
    <property type="evidence" value="ECO:0007669"/>
    <property type="project" value="UniProtKB-UniRule"/>
</dbReference>
<comment type="similarity">
    <text evidence="1 4">Belongs to the spermidine/spermine synthase family.</text>
</comment>
<keyword evidence="3 4" id="KW-0620">Polyamine biosynthesis</keyword>
<dbReference type="Gene3D" id="3.40.50.150">
    <property type="entry name" value="Vaccinia Virus protein VP39"/>
    <property type="match status" value="1"/>
</dbReference>
<protein>
    <recommendedName>
        <fullName evidence="4">Polyamine aminopropyltransferase</fullName>
    </recommendedName>
    <alternativeName>
        <fullName evidence="4">Putrescine aminopropyltransferase</fullName>
        <shortName evidence="4">PAPT</shortName>
    </alternativeName>
    <alternativeName>
        <fullName evidence="4">Spermidine synthase</fullName>
        <shortName evidence="4">SPDS</shortName>
        <shortName evidence="4">SPDSY</shortName>
        <ecNumber evidence="4">2.5.1.16</ecNumber>
    </alternativeName>
</protein>
<keyword evidence="4" id="KW-0472">Membrane</keyword>
<dbReference type="Proteomes" id="UP000178880">
    <property type="component" value="Unassembled WGS sequence"/>
</dbReference>
<keyword evidence="4" id="KW-0745">Spermidine biosynthesis</keyword>